<organism evidence="2 3">
    <name type="scientific">Desulfomarina profundi</name>
    <dbReference type="NCBI Taxonomy" id="2772557"/>
    <lineage>
        <taxon>Bacteria</taxon>
        <taxon>Pseudomonadati</taxon>
        <taxon>Thermodesulfobacteriota</taxon>
        <taxon>Desulfobulbia</taxon>
        <taxon>Desulfobulbales</taxon>
        <taxon>Desulfobulbaceae</taxon>
        <taxon>Desulfomarina</taxon>
    </lineage>
</organism>
<dbReference type="GO" id="GO:0008408">
    <property type="term" value="F:3'-5' exonuclease activity"/>
    <property type="evidence" value="ECO:0007669"/>
    <property type="project" value="InterPro"/>
</dbReference>
<sequence length="377" mass="42541">MEKLDTLIQNNNNLQKLVQLAKQTDAIALDTEFVWERTYFPQLGLIQIALSDEDCYLIDPCAIKDLSPFGQLLADRSIVKIFHDAPQDLVILHRATGAVPQNIFDTRLAAGFSNLPATLSLCNLARELLDITISKTETRTNWMQRPLSSEQIAYGLNDVRYLRAIRVILLTRIIGPKIKAWLQEELNLLNNPATYSGPPLDKKFRKIRGSGSLDRLGLAVLKNLTIWRETTARKLNRPRGHIIKDTVLLELARQRPRTVDMLREVGILSANAFKKYGKTISAVTDETCRQDPSSFPSVKRSIRLNIRQKKTYEKLNNLIALKCELLGIAPPLVGTSAELKQVVKMLSSNGKMAGNAQLRQTGGWRKTLLEDFFKQNI</sequence>
<dbReference type="PROSITE" id="PS50967">
    <property type="entry name" value="HRDC"/>
    <property type="match status" value="1"/>
</dbReference>
<dbReference type="Proteomes" id="UP000826725">
    <property type="component" value="Chromosome"/>
</dbReference>
<dbReference type="PANTHER" id="PTHR47649:SF1">
    <property type="entry name" value="RIBONUCLEASE D"/>
    <property type="match status" value="1"/>
</dbReference>
<dbReference type="KEGG" id="dbk:DGMP_10960"/>
<dbReference type="InterPro" id="IPR002121">
    <property type="entry name" value="HRDC_dom"/>
</dbReference>
<dbReference type="CDD" id="cd06142">
    <property type="entry name" value="RNaseD_exo"/>
    <property type="match status" value="1"/>
</dbReference>
<reference evidence="2" key="1">
    <citation type="submission" date="2020-09" db="EMBL/GenBank/DDBJ databases">
        <title>Desulfogranum mesoprofundum gen. nov., sp. nov., a novel mesophilic, sulfate-reducing chemolithoautotroph isolated from a deep-sea hydrothermal vent chimney in the Suiyo Seamount.</title>
        <authorList>
            <person name="Hashimoto Y."/>
            <person name="Nakagawa S."/>
        </authorList>
    </citation>
    <scope>NUCLEOTIDE SEQUENCE</scope>
    <source>
        <strain evidence="2">KT2</strain>
    </source>
</reference>
<feature type="domain" description="HRDC" evidence="1">
    <location>
        <begin position="214"/>
        <end position="294"/>
    </location>
</feature>
<dbReference type="AlphaFoldDB" id="A0A8D5FFJ9"/>
<dbReference type="InterPro" id="IPR051086">
    <property type="entry name" value="RNase_D-like"/>
</dbReference>
<dbReference type="InterPro" id="IPR002562">
    <property type="entry name" value="3'-5'_exonuclease_dom"/>
</dbReference>
<dbReference type="SMART" id="SM00341">
    <property type="entry name" value="HRDC"/>
    <property type="match status" value="1"/>
</dbReference>
<accession>A0A8D5FFJ9</accession>
<keyword evidence="3" id="KW-1185">Reference proteome</keyword>
<evidence type="ECO:0000313" key="3">
    <source>
        <dbReference type="Proteomes" id="UP000826725"/>
    </source>
</evidence>
<dbReference type="GO" id="GO:0006139">
    <property type="term" value="P:nucleobase-containing compound metabolic process"/>
    <property type="evidence" value="ECO:0007669"/>
    <property type="project" value="InterPro"/>
</dbReference>
<dbReference type="GO" id="GO:0003676">
    <property type="term" value="F:nucleic acid binding"/>
    <property type="evidence" value="ECO:0007669"/>
    <property type="project" value="InterPro"/>
</dbReference>
<dbReference type="RefSeq" id="WP_228856530.1">
    <property type="nucleotide sequence ID" value="NZ_AP024086.1"/>
</dbReference>
<dbReference type="SMART" id="SM00474">
    <property type="entry name" value="35EXOc"/>
    <property type="match status" value="1"/>
</dbReference>
<name>A0A8D5FFJ9_9BACT</name>
<dbReference type="EMBL" id="AP024086">
    <property type="protein sequence ID" value="BCL60403.1"/>
    <property type="molecule type" value="Genomic_DNA"/>
</dbReference>
<protein>
    <submittedName>
        <fullName evidence="2">Ribonuclease D</fullName>
    </submittedName>
</protein>
<evidence type="ECO:0000313" key="2">
    <source>
        <dbReference type="EMBL" id="BCL60403.1"/>
    </source>
</evidence>
<dbReference type="Pfam" id="PF01612">
    <property type="entry name" value="DNA_pol_A_exo1"/>
    <property type="match status" value="1"/>
</dbReference>
<proteinExistence type="predicted"/>
<dbReference type="PANTHER" id="PTHR47649">
    <property type="entry name" value="RIBONUCLEASE D"/>
    <property type="match status" value="1"/>
</dbReference>
<gene>
    <name evidence="2" type="primary">rnd</name>
    <name evidence="2" type="ORF">DGMP_10960</name>
</gene>
<dbReference type="Pfam" id="PF00570">
    <property type="entry name" value="HRDC"/>
    <property type="match status" value="1"/>
</dbReference>
<evidence type="ECO:0000259" key="1">
    <source>
        <dbReference type="PROSITE" id="PS50967"/>
    </source>
</evidence>